<dbReference type="Proteomes" id="UP000000609">
    <property type="component" value="Chromosome"/>
</dbReference>
<dbReference type="PaxDb" id="272624-lpg0071"/>
<organism evidence="1 2">
    <name type="scientific">Legionella pneumophila subsp. pneumophila (strain Philadelphia 1 / ATCC 33152 / DSM 7513)</name>
    <dbReference type="NCBI Taxonomy" id="272624"/>
    <lineage>
        <taxon>Bacteria</taxon>
        <taxon>Pseudomonadati</taxon>
        <taxon>Pseudomonadota</taxon>
        <taxon>Gammaproteobacteria</taxon>
        <taxon>Legionellales</taxon>
        <taxon>Legionellaceae</taxon>
        <taxon>Legionella</taxon>
    </lineage>
</organism>
<accession>Q5ZZE0</accession>
<name>Q5ZZE0_LEGPH</name>
<dbReference type="HOGENOM" id="CLU_2683331_0_0_6"/>
<protein>
    <submittedName>
        <fullName evidence="1">Uncharacterized protein</fullName>
    </submittedName>
</protein>
<sequence length="74" mass="7745">MHTGKNVESSVGGDDLYAIDALQSIGHVVVPLVEGVHHFFNAFIAAIQSGYGSSLGYGAWIGCGLGLNGFHRID</sequence>
<dbReference type="EMBL" id="AE017354">
    <property type="protein sequence ID" value="AAU26178.1"/>
    <property type="molecule type" value="Genomic_DNA"/>
</dbReference>
<proteinExistence type="predicted"/>
<dbReference type="KEGG" id="lpn:lpg0071"/>
<gene>
    <name evidence="1" type="ordered locus">lpg0071</name>
</gene>
<dbReference type="AlphaFoldDB" id="Q5ZZE0"/>
<evidence type="ECO:0000313" key="1">
    <source>
        <dbReference type="EMBL" id="AAU26178.1"/>
    </source>
</evidence>
<evidence type="ECO:0000313" key="2">
    <source>
        <dbReference type="Proteomes" id="UP000000609"/>
    </source>
</evidence>
<keyword evidence="2" id="KW-1185">Reference proteome</keyword>
<reference evidence="1 2" key="1">
    <citation type="journal article" date="2004" name="Science">
        <title>The genomic sequence of the accidental pathogen Legionella pneumophila.</title>
        <authorList>
            <person name="Chien M."/>
            <person name="Morozova I."/>
            <person name="Shi S."/>
            <person name="Sheng H."/>
            <person name="Chen J."/>
            <person name="Gomez S.M."/>
            <person name="Asamani G."/>
            <person name="Hill K."/>
            <person name="Nuara J."/>
            <person name="Feder M."/>
            <person name="Rineer J."/>
            <person name="Greenberg J.J."/>
            <person name="Steshenko V."/>
            <person name="Park S.H."/>
            <person name="Zhao B."/>
            <person name="Teplitskaya E."/>
            <person name="Edwards J.R."/>
            <person name="Pampou S."/>
            <person name="Georghiou A."/>
            <person name="Chou I.C."/>
            <person name="Iannuccilli W."/>
            <person name="Ulz M.E."/>
            <person name="Kim D.H."/>
            <person name="Geringer-Sameth A."/>
            <person name="Goldsberry C."/>
            <person name="Morozov P."/>
            <person name="Fischer S.G."/>
            <person name="Segal G."/>
            <person name="Qu X."/>
            <person name="Rzhetsky A."/>
            <person name="Zhang P."/>
            <person name="Cayanis E."/>
            <person name="De Jong P.J."/>
            <person name="Ju J."/>
            <person name="Kalachikov S."/>
            <person name="Shuman H.A."/>
            <person name="Russo J.J."/>
        </authorList>
    </citation>
    <scope>NUCLEOTIDE SEQUENCE [LARGE SCALE GENOMIC DNA]</scope>
    <source>
        <strain evidence="2">Philadelphia 1 / ATCC 33152 / DSM 7513</strain>
    </source>
</reference>